<dbReference type="RefSeq" id="WP_284351372.1">
    <property type="nucleotide sequence ID" value="NZ_BRXS01000005.1"/>
</dbReference>
<accession>A0AA37V3L8</accession>
<evidence type="ECO:0000313" key="4">
    <source>
        <dbReference type="Proteomes" id="UP001161325"/>
    </source>
</evidence>
<keyword evidence="2" id="KW-0175">Coiled coil</keyword>
<dbReference type="SUPFAM" id="SSF46785">
    <property type="entry name" value="Winged helix' DNA-binding domain"/>
    <property type="match status" value="2"/>
</dbReference>
<evidence type="ECO:0000256" key="1">
    <source>
        <dbReference type="HAMAP-Rule" id="MF_01584"/>
    </source>
</evidence>
<evidence type="ECO:0000256" key="2">
    <source>
        <dbReference type="SAM" id="Coils"/>
    </source>
</evidence>
<dbReference type="InterPro" id="IPR036388">
    <property type="entry name" value="WH-like_DNA-bd_sf"/>
</dbReference>
<dbReference type="PANTHER" id="PTHR38768">
    <property type="entry name" value="UPF0502 PROTEIN YCEH"/>
    <property type="match status" value="1"/>
</dbReference>
<dbReference type="PANTHER" id="PTHR38768:SF1">
    <property type="entry name" value="UPF0502 PROTEIN YCEH"/>
    <property type="match status" value="1"/>
</dbReference>
<dbReference type="HAMAP" id="MF_01584">
    <property type="entry name" value="UPF0502"/>
    <property type="match status" value="1"/>
</dbReference>
<gene>
    <name evidence="3" type="ORF">rosag_34350</name>
</gene>
<proteinExistence type="inferred from homology"/>
<dbReference type="Gene3D" id="1.10.10.10">
    <property type="entry name" value="Winged helix-like DNA-binding domain superfamily/Winged helix DNA-binding domain"/>
    <property type="match status" value="2"/>
</dbReference>
<dbReference type="Pfam" id="PF04337">
    <property type="entry name" value="DUF480"/>
    <property type="match status" value="1"/>
</dbReference>
<comment type="caution">
    <text evidence="3">The sequence shown here is derived from an EMBL/GenBank/DDBJ whole genome shotgun (WGS) entry which is preliminary data.</text>
</comment>
<dbReference type="Proteomes" id="UP001161325">
    <property type="component" value="Unassembled WGS sequence"/>
</dbReference>
<dbReference type="InterPro" id="IPR036390">
    <property type="entry name" value="WH_DNA-bd_sf"/>
</dbReference>
<organism evidence="3 4">
    <name type="scientific">Roseisolibacter agri</name>
    <dbReference type="NCBI Taxonomy" id="2014610"/>
    <lineage>
        <taxon>Bacteria</taxon>
        <taxon>Pseudomonadati</taxon>
        <taxon>Gemmatimonadota</taxon>
        <taxon>Gemmatimonadia</taxon>
        <taxon>Gemmatimonadales</taxon>
        <taxon>Gemmatimonadaceae</taxon>
        <taxon>Roseisolibacter</taxon>
    </lineage>
</organism>
<sequence length="220" mass="24135">MLQPPLADVEVRVLGALIEKAVTTPDVYPLSLSGLTAACNQTSNRDPIMRLDEEQVSQAVTTLRRRNLLRAIQPMGSRVTKHQHLLADALNLDARELAVLGVLMLRGSQTAGELYTRTARLAEFAGIPDVEATLDALIAREPEALVTRLARRPGQKEVRYAHLMAGEPAISSAPDVAEPARAPAAEVQDDRVAALERTVDELRAELAALRERFEEFRAQF</sequence>
<feature type="coiled-coil region" evidence="2">
    <location>
        <begin position="185"/>
        <end position="219"/>
    </location>
</feature>
<evidence type="ECO:0000313" key="3">
    <source>
        <dbReference type="EMBL" id="GLC26922.1"/>
    </source>
</evidence>
<keyword evidence="4" id="KW-1185">Reference proteome</keyword>
<dbReference type="InterPro" id="IPR007432">
    <property type="entry name" value="DUF480"/>
</dbReference>
<comment type="similarity">
    <text evidence="1">Belongs to the UPF0502 family.</text>
</comment>
<protein>
    <submittedName>
        <fullName evidence="3">UPF0502 protein</fullName>
    </submittedName>
</protein>
<reference evidence="3" key="1">
    <citation type="submission" date="2022-08" db="EMBL/GenBank/DDBJ databases">
        <title>Draft genome sequencing of Roseisolibacter agri AW1220.</title>
        <authorList>
            <person name="Tobiishi Y."/>
            <person name="Tonouchi A."/>
        </authorList>
    </citation>
    <scope>NUCLEOTIDE SEQUENCE</scope>
    <source>
        <strain evidence="3">AW1220</strain>
    </source>
</reference>
<dbReference type="AlphaFoldDB" id="A0AA37V3L8"/>
<dbReference type="EMBL" id="BRXS01000005">
    <property type="protein sequence ID" value="GLC26922.1"/>
    <property type="molecule type" value="Genomic_DNA"/>
</dbReference>
<name>A0AA37V3L8_9BACT</name>